<dbReference type="InterPro" id="IPR023214">
    <property type="entry name" value="HAD_sf"/>
</dbReference>
<evidence type="ECO:0000313" key="2">
    <source>
        <dbReference type="Proteomes" id="UP000824261"/>
    </source>
</evidence>
<dbReference type="SFLD" id="SFLDS00003">
    <property type="entry name" value="Haloacid_Dehalogenase"/>
    <property type="match status" value="1"/>
</dbReference>
<dbReference type="InterPro" id="IPR036412">
    <property type="entry name" value="HAD-like_sf"/>
</dbReference>
<dbReference type="InterPro" id="IPR006439">
    <property type="entry name" value="HAD-SF_hydro_IA"/>
</dbReference>
<dbReference type="SFLD" id="SFLDG01129">
    <property type="entry name" value="C1.5:_HAD__Beta-PGM__Phosphata"/>
    <property type="match status" value="1"/>
</dbReference>
<comment type="caution">
    <text evidence="1">The sequence shown here is derived from an EMBL/GenBank/DDBJ whole genome shotgun (WGS) entry which is preliminary data.</text>
</comment>
<dbReference type="InterPro" id="IPR050155">
    <property type="entry name" value="HAD-like_hydrolase_sf"/>
</dbReference>
<dbReference type="Proteomes" id="UP000824261">
    <property type="component" value="Unassembled WGS sequence"/>
</dbReference>
<proteinExistence type="predicted"/>
<dbReference type="PRINTS" id="PR00413">
    <property type="entry name" value="HADHALOGNASE"/>
</dbReference>
<keyword evidence="1" id="KW-0378">Hydrolase</keyword>
<sequence>MDQKTYRAVFFDLDGTLLPLDMDRFMGGYYLALKGFVAERGHDPKAFADALNAGIYAMAGDHPGVTNCDCFWSVFLERMGSEDAAAWHELLDEFYETDFGEIGSGMPPEPLSAEVVETLHAKGYPVALTTMPMFPIRATQWRLNWGDLDPAWFERITVYDNSTAIKPHPAYFEENLRAFGCRPEEVLMVGNNTKEDLACMKLGMPAYLVTDCLLNPNDFDVETVQHGTIEDFLAFVRTLPECENPASCTAPAVGVVPGAPQVSASVAETAPKLGENAFDEEGVRAMEQAAAGVSGNVTEAGA</sequence>
<dbReference type="PANTHER" id="PTHR43434:SF1">
    <property type="entry name" value="PHOSPHOGLYCOLATE PHOSPHATASE"/>
    <property type="match status" value="1"/>
</dbReference>
<dbReference type="EMBL" id="DVGB01000092">
    <property type="protein sequence ID" value="HIR02137.1"/>
    <property type="molecule type" value="Genomic_DNA"/>
</dbReference>
<gene>
    <name evidence="1" type="ORF">IAA69_07760</name>
</gene>
<organism evidence="1 2">
    <name type="scientific">Candidatus Aveggerthella stercoripullorum</name>
    <dbReference type="NCBI Taxonomy" id="2840688"/>
    <lineage>
        <taxon>Bacteria</taxon>
        <taxon>Bacillati</taxon>
        <taxon>Actinomycetota</taxon>
        <taxon>Coriobacteriia</taxon>
        <taxon>Eggerthellales</taxon>
        <taxon>Eggerthellaceae</taxon>
        <taxon>Eggerthellaceae incertae sedis</taxon>
        <taxon>Candidatus Aveggerthella</taxon>
    </lineage>
</organism>
<name>A0A9D1A139_9ACTN</name>
<evidence type="ECO:0000313" key="1">
    <source>
        <dbReference type="EMBL" id="HIR02137.1"/>
    </source>
</evidence>
<accession>A0A9D1A139</accession>
<dbReference type="PANTHER" id="PTHR43434">
    <property type="entry name" value="PHOSPHOGLYCOLATE PHOSPHATASE"/>
    <property type="match status" value="1"/>
</dbReference>
<dbReference type="GO" id="GO:0008967">
    <property type="term" value="F:phosphoglycolate phosphatase activity"/>
    <property type="evidence" value="ECO:0007669"/>
    <property type="project" value="TreeGrafter"/>
</dbReference>
<reference evidence="1" key="2">
    <citation type="journal article" date="2021" name="PeerJ">
        <title>Extensive microbial diversity within the chicken gut microbiome revealed by metagenomics and culture.</title>
        <authorList>
            <person name="Gilroy R."/>
            <person name="Ravi A."/>
            <person name="Getino M."/>
            <person name="Pursley I."/>
            <person name="Horton D.L."/>
            <person name="Alikhan N.F."/>
            <person name="Baker D."/>
            <person name="Gharbi K."/>
            <person name="Hall N."/>
            <person name="Watson M."/>
            <person name="Adriaenssens E.M."/>
            <person name="Foster-Nyarko E."/>
            <person name="Jarju S."/>
            <person name="Secka A."/>
            <person name="Antonio M."/>
            <person name="Oren A."/>
            <person name="Chaudhuri R.R."/>
            <person name="La Ragione R."/>
            <person name="Hildebrand F."/>
            <person name="Pallen M.J."/>
        </authorList>
    </citation>
    <scope>NUCLEOTIDE SEQUENCE</scope>
    <source>
        <strain evidence="1">ChiGjej1B1-2707</strain>
    </source>
</reference>
<reference evidence="1" key="1">
    <citation type="submission" date="2020-10" db="EMBL/GenBank/DDBJ databases">
        <authorList>
            <person name="Gilroy R."/>
        </authorList>
    </citation>
    <scope>NUCLEOTIDE SEQUENCE</scope>
    <source>
        <strain evidence="1">ChiGjej1B1-2707</strain>
    </source>
</reference>
<dbReference type="GO" id="GO:0005829">
    <property type="term" value="C:cytosol"/>
    <property type="evidence" value="ECO:0007669"/>
    <property type="project" value="TreeGrafter"/>
</dbReference>
<dbReference type="Pfam" id="PF00702">
    <property type="entry name" value="Hydrolase"/>
    <property type="match status" value="1"/>
</dbReference>
<dbReference type="SUPFAM" id="SSF56784">
    <property type="entry name" value="HAD-like"/>
    <property type="match status" value="1"/>
</dbReference>
<protein>
    <submittedName>
        <fullName evidence="1">HAD family hydrolase</fullName>
    </submittedName>
</protein>
<dbReference type="Gene3D" id="3.40.50.1000">
    <property type="entry name" value="HAD superfamily/HAD-like"/>
    <property type="match status" value="1"/>
</dbReference>
<dbReference type="AlphaFoldDB" id="A0A9D1A139"/>
<dbReference type="GO" id="GO:0006281">
    <property type="term" value="P:DNA repair"/>
    <property type="evidence" value="ECO:0007669"/>
    <property type="project" value="TreeGrafter"/>
</dbReference>